<dbReference type="STRING" id="1873176.BFN67_04865"/>
<dbReference type="PROSITE" id="PS50893">
    <property type="entry name" value="ABC_TRANSPORTER_2"/>
    <property type="match status" value="1"/>
</dbReference>
<keyword evidence="3 5" id="KW-0067">ATP-binding</keyword>
<dbReference type="OrthoDB" id="9779872at2"/>
<dbReference type="SUPFAM" id="SSF52540">
    <property type="entry name" value="P-loop containing nucleoside triphosphate hydrolases"/>
    <property type="match status" value="1"/>
</dbReference>
<dbReference type="GO" id="GO:0005524">
    <property type="term" value="F:ATP binding"/>
    <property type="evidence" value="ECO:0007669"/>
    <property type="project" value="UniProtKB-KW"/>
</dbReference>
<dbReference type="Pfam" id="PF00005">
    <property type="entry name" value="ABC_tran"/>
    <property type="match status" value="1"/>
</dbReference>
<keyword evidence="1" id="KW-0813">Transport</keyword>
<dbReference type="Pfam" id="PF12399">
    <property type="entry name" value="BCA_ABC_TP_C"/>
    <property type="match status" value="1"/>
</dbReference>
<sequence length="268" mass="29100">MPGSIQREVALSDAPILELRNVTRKFGGLTAVNNLSFSVAPNSIHGLIGPNGAGKTTTFSLVSGYYKPTSGNVLYQGQDVSGLKTSRLAQRGLIRTFQGTTLFQEFSVLDNVRVGCHRSAGASFTSRITGRDATIERAADKKAREALELFDLGGLANEPASSLPHGHQRALGMAVALAADPTLILLDEPFTGMNPEETRRMMEHVRRIRDERDITIMLVEHDMQAVMGLCERITVMNFGEFLVEGTPQEIASDPRVIEAYLGRADDAA</sequence>
<dbReference type="InterPro" id="IPR027417">
    <property type="entry name" value="P-loop_NTPase"/>
</dbReference>
<feature type="domain" description="ABC transporter" evidence="4">
    <location>
        <begin position="17"/>
        <end position="263"/>
    </location>
</feature>
<dbReference type="InterPro" id="IPR003593">
    <property type="entry name" value="AAA+_ATPase"/>
</dbReference>
<evidence type="ECO:0000256" key="1">
    <source>
        <dbReference type="ARBA" id="ARBA00022448"/>
    </source>
</evidence>
<proteinExistence type="predicted"/>
<reference evidence="5 6" key="1">
    <citation type="journal article" date="2016" name="Int. J. Syst. Evol. Microbiol.">
        <title>Pseudaminobacter manganicus sp. nov., isolated from sludge of a manganese mine.</title>
        <authorList>
            <person name="Li J."/>
            <person name="Huang J."/>
            <person name="Liao S."/>
            <person name="Wang G."/>
        </authorList>
    </citation>
    <scope>NUCLEOTIDE SEQUENCE [LARGE SCALE GENOMIC DNA]</scope>
    <source>
        <strain evidence="5 6">JH-7</strain>
    </source>
</reference>
<dbReference type="InterPro" id="IPR032823">
    <property type="entry name" value="BCA_ABC_TP_C"/>
</dbReference>
<evidence type="ECO:0000259" key="4">
    <source>
        <dbReference type="PROSITE" id="PS50893"/>
    </source>
</evidence>
<gene>
    <name evidence="5" type="ORF">BFN67_04865</name>
</gene>
<name>A0A1V8RME6_9HYPH</name>
<dbReference type="CDD" id="cd03219">
    <property type="entry name" value="ABC_Mj1267_LivG_branched"/>
    <property type="match status" value="1"/>
</dbReference>
<evidence type="ECO:0000256" key="2">
    <source>
        <dbReference type="ARBA" id="ARBA00022741"/>
    </source>
</evidence>
<dbReference type="EMBL" id="MDET01000034">
    <property type="protein sequence ID" value="OQM74368.1"/>
    <property type="molecule type" value="Genomic_DNA"/>
</dbReference>
<dbReference type="GO" id="GO:0016887">
    <property type="term" value="F:ATP hydrolysis activity"/>
    <property type="evidence" value="ECO:0007669"/>
    <property type="project" value="InterPro"/>
</dbReference>
<evidence type="ECO:0000313" key="5">
    <source>
        <dbReference type="EMBL" id="OQM74368.1"/>
    </source>
</evidence>
<dbReference type="AlphaFoldDB" id="A0A1V8RME6"/>
<dbReference type="Gene3D" id="3.40.50.300">
    <property type="entry name" value="P-loop containing nucleotide triphosphate hydrolases"/>
    <property type="match status" value="1"/>
</dbReference>
<dbReference type="PANTHER" id="PTHR45772">
    <property type="entry name" value="CONSERVED COMPONENT OF ABC TRANSPORTER FOR NATURAL AMINO ACIDS-RELATED"/>
    <property type="match status" value="1"/>
</dbReference>
<dbReference type="RefSeq" id="WP_139789230.1">
    <property type="nucleotide sequence ID" value="NZ_MDET01000034.1"/>
</dbReference>
<dbReference type="PANTHER" id="PTHR45772:SF9">
    <property type="entry name" value="CONSERVED COMPONENT OF ABC TRANSPORTER FOR NATURAL AMINO ACIDS"/>
    <property type="match status" value="1"/>
</dbReference>
<evidence type="ECO:0000256" key="3">
    <source>
        <dbReference type="ARBA" id="ARBA00022840"/>
    </source>
</evidence>
<evidence type="ECO:0000313" key="6">
    <source>
        <dbReference type="Proteomes" id="UP000191905"/>
    </source>
</evidence>
<dbReference type="GO" id="GO:0005886">
    <property type="term" value="C:plasma membrane"/>
    <property type="evidence" value="ECO:0007669"/>
    <property type="project" value="TreeGrafter"/>
</dbReference>
<keyword evidence="2" id="KW-0547">Nucleotide-binding</keyword>
<dbReference type="InterPro" id="IPR003439">
    <property type="entry name" value="ABC_transporter-like_ATP-bd"/>
</dbReference>
<dbReference type="InterPro" id="IPR051120">
    <property type="entry name" value="ABC_AA/LPS_Transport"/>
</dbReference>
<comment type="caution">
    <text evidence="5">The sequence shown here is derived from an EMBL/GenBank/DDBJ whole genome shotgun (WGS) entry which is preliminary data.</text>
</comment>
<dbReference type="FunFam" id="3.40.50.300:FF:000421">
    <property type="entry name" value="Branched-chain amino acid ABC transporter ATP-binding protein"/>
    <property type="match status" value="1"/>
</dbReference>
<dbReference type="Proteomes" id="UP000191905">
    <property type="component" value="Unassembled WGS sequence"/>
</dbReference>
<dbReference type="SMART" id="SM00382">
    <property type="entry name" value="AAA"/>
    <property type="match status" value="1"/>
</dbReference>
<keyword evidence="6" id="KW-1185">Reference proteome</keyword>
<accession>A0A1V8RME6</accession>
<protein>
    <submittedName>
        <fullName evidence="5">ABC transporter ATP-binding protein</fullName>
    </submittedName>
</protein>
<organism evidence="5 6">
    <name type="scientific">Manganibacter manganicus</name>
    <dbReference type="NCBI Taxonomy" id="1873176"/>
    <lineage>
        <taxon>Bacteria</taxon>
        <taxon>Pseudomonadati</taxon>
        <taxon>Pseudomonadota</taxon>
        <taxon>Alphaproteobacteria</taxon>
        <taxon>Hyphomicrobiales</taxon>
        <taxon>Phyllobacteriaceae</taxon>
        <taxon>Manganibacter</taxon>
    </lineage>
</organism>